<evidence type="ECO:0000256" key="6">
    <source>
        <dbReference type="HAMAP-Rule" id="MF_01363"/>
    </source>
</evidence>
<keyword evidence="2 6" id="KW-0699">rRNA-binding</keyword>
<evidence type="ECO:0000313" key="8">
    <source>
        <dbReference type="EMBL" id="MBK1645968.1"/>
    </source>
</evidence>
<organism evidence="8 9">
    <name type="scientific">Thiocapsa imhoffii</name>
    <dbReference type="NCBI Taxonomy" id="382777"/>
    <lineage>
        <taxon>Bacteria</taxon>
        <taxon>Pseudomonadati</taxon>
        <taxon>Pseudomonadota</taxon>
        <taxon>Gammaproteobacteria</taxon>
        <taxon>Chromatiales</taxon>
        <taxon>Chromatiaceae</taxon>
        <taxon>Thiocapsa</taxon>
    </lineage>
</organism>
<dbReference type="SUPFAM" id="SSF141091">
    <property type="entry name" value="L21p-like"/>
    <property type="match status" value="1"/>
</dbReference>
<comment type="caution">
    <text evidence="8">The sequence shown here is derived from an EMBL/GenBank/DDBJ whole genome shotgun (WGS) entry which is preliminary data.</text>
</comment>
<evidence type="ECO:0000256" key="7">
    <source>
        <dbReference type="RuleBase" id="RU000562"/>
    </source>
</evidence>
<sequence>MYAVIQTGGKQYRVSEGDTLQVEKLSAAEGTTVNFDQILLLADGDEIKVGQPYVTGGQVTATVERHGRGKKVMIVKFRRRKHHLKRQGHRQSFTALKITSISAG</sequence>
<evidence type="ECO:0000256" key="2">
    <source>
        <dbReference type="ARBA" id="ARBA00022730"/>
    </source>
</evidence>
<dbReference type="InterPro" id="IPR036164">
    <property type="entry name" value="bL21-like_sf"/>
</dbReference>
<dbReference type="Proteomes" id="UP001138802">
    <property type="component" value="Unassembled WGS sequence"/>
</dbReference>
<evidence type="ECO:0000256" key="3">
    <source>
        <dbReference type="ARBA" id="ARBA00022884"/>
    </source>
</evidence>
<comment type="subunit">
    <text evidence="6">Part of the 50S ribosomal subunit. Contacts protein L20.</text>
</comment>
<dbReference type="Pfam" id="PF00829">
    <property type="entry name" value="Ribosomal_L21p"/>
    <property type="match status" value="1"/>
</dbReference>
<gene>
    <name evidence="6 8" type="primary">rplU</name>
    <name evidence="8" type="ORF">CKO25_15185</name>
</gene>
<keyword evidence="5 6" id="KW-0687">Ribonucleoprotein</keyword>
<dbReference type="GO" id="GO:0019843">
    <property type="term" value="F:rRNA binding"/>
    <property type="evidence" value="ECO:0007669"/>
    <property type="project" value="UniProtKB-UniRule"/>
</dbReference>
<dbReference type="InterPro" id="IPR028909">
    <property type="entry name" value="bL21-like"/>
</dbReference>
<keyword evidence="9" id="KW-1185">Reference proteome</keyword>
<dbReference type="InterPro" id="IPR001787">
    <property type="entry name" value="Ribosomal_bL21"/>
</dbReference>
<evidence type="ECO:0000313" key="9">
    <source>
        <dbReference type="Proteomes" id="UP001138802"/>
    </source>
</evidence>
<dbReference type="PANTHER" id="PTHR21349">
    <property type="entry name" value="50S RIBOSOMAL PROTEIN L21"/>
    <property type="match status" value="1"/>
</dbReference>
<dbReference type="GO" id="GO:0003735">
    <property type="term" value="F:structural constituent of ribosome"/>
    <property type="evidence" value="ECO:0007669"/>
    <property type="project" value="InterPro"/>
</dbReference>
<dbReference type="InterPro" id="IPR018258">
    <property type="entry name" value="Ribosomal_bL21_CS"/>
</dbReference>
<keyword evidence="4 6" id="KW-0689">Ribosomal protein</keyword>
<dbReference type="EMBL" id="NRSD01000017">
    <property type="protein sequence ID" value="MBK1645968.1"/>
    <property type="molecule type" value="Genomic_DNA"/>
</dbReference>
<comment type="similarity">
    <text evidence="1 6 7">Belongs to the bacterial ribosomal protein bL21 family.</text>
</comment>
<dbReference type="GO" id="GO:0006412">
    <property type="term" value="P:translation"/>
    <property type="evidence" value="ECO:0007669"/>
    <property type="project" value="UniProtKB-UniRule"/>
</dbReference>
<accession>A0A9X0WJY9</accession>
<name>A0A9X0WJY9_9GAMM</name>
<dbReference type="AlphaFoldDB" id="A0A9X0WJY9"/>
<protein>
    <recommendedName>
        <fullName evidence="6">Large ribosomal subunit protein bL21</fullName>
    </recommendedName>
</protein>
<proteinExistence type="inferred from homology"/>
<keyword evidence="3 6" id="KW-0694">RNA-binding</keyword>
<evidence type="ECO:0000256" key="1">
    <source>
        <dbReference type="ARBA" id="ARBA00008563"/>
    </source>
</evidence>
<evidence type="ECO:0000256" key="4">
    <source>
        <dbReference type="ARBA" id="ARBA00022980"/>
    </source>
</evidence>
<dbReference type="GO" id="GO:1990904">
    <property type="term" value="C:ribonucleoprotein complex"/>
    <property type="evidence" value="ECO:0007669"/>
    <property type="project" value="UniProtKB-KW"/>
</dbReference>
<dbReference type="NCBIfam" id="TIGR00061">
    <property type="entry name" value="L21"/>
    <property type="match status" value="1"/>
</dbReference>
<dbReference type="PANTHER" id="PTHR21349:SF0">
    <property type="entry name" value="LARGE RIBOSOMAL SUBUNIT PROTEIN BL21M"/>
    <property type="match status" value="1"/>
</dbReference>
<dbReference type="RefSeq" id="WP_200388774.1">
    <property type="nucleotide sequence ID" value="NZ_NRSD01000017.1"/>
</dbReference>
<dbReference type="PROSITE" id="PS01169">
    <property type="entry name" value="RIBOSOMAL_L21"/>
    <property type="match status" value="1"/>
</dbReference>
<comment type="function">
    <text evidence="6 7">This protein binds to 23S rRNA in the presence of protein L20.</text>
</comment>
<reference evidence="8 9" key="1">
    <citation type="journal article" date="2020" name="Microorganisms">
        <title>Osmotic Adaptation and Compatible Solute Biosynthesis of Phototrophic Bacteria as Revealed from Genome Analyses.</title>
        <authorList>
            <person name="Imhoff J.F."/>
            <person name="Rahn T."/>
            <person name="Kunzel S."/>
            <person name="Keller A."/>
            <person name="Neulinger S.C."/>
        </authorList>
    </citation>
    <scope>NUCLEOTIDE SEQUENCE [LARGE SCALE GENOMIC DNA]</scope>
    <source>
        <strain evidence="8 9">DSM 21303</strain>
    </source>
</reference>
<dbReference type="GO" id="GO:0005840">
    <property type="term" value="C:ribosome"/>
    <property type="evidence" value="ECO:0007669"/>
    <property type="project" value="UniProtKB-KW"/>
</dbReference>
<evidence type="ECO:0000256" key="5">
    <source>
        <dbReference type="ARBA" id="ARBA00023274"/>
    </source>
</evidence>
<dbReference type="GO" id="GO:0005737">
    <property type="term" value="C:cytoplasm"/>
    <property type="evidence" value="ECO:0007669"/>
    <property type="project" value="UniProtKB-ARBA"/>
</dbReference>
<dbReference type="HAMAP" id="MF_01363">
    <property type="entry name" value="Ribosomal_bL21"/>
    <property type="match status" value="1"/>
</dbReference>